<accession>X1VQ30</accession>
<reference evidence="1" key="1">
    <citation type="journal article" date="2014" name="Front. Microbiol.">
        <title>High frequency of phylogenetically diverse reductive dehalogenase-homologous genes in deep subseafloor sedimentary metagenomes.</title>
        <authorList>
            <person name="Kawai M."/>
            <person name="Futagami T."/>
            <person name="Toyoda A."/>
            <person name="Takaki Y."/>
            <person name="Nishi S."/>
            <person name="Hori S."/>
            <person name="Arai W."/>
            <person name="Tsubouchi T."/>
            <person name="Morono Y."/>
            <person name="Uchiyama I."/>
            <person name="Ito T."/>
            <person name="Fujiyama A."/>
            <person name="Inagaki F."/>
            <person name="Takami H."/>
        </authorList>
    </citation>
    <scope>NUCLEOTIDE SEQUENCE</scope>
    <source>
        <strain evidence="1">Expedition CK06-06</strain>
    </source>
</reference>
<evidence type="ECO:0000313" key="1">
    <source>
        <dbReference type="EMBL" id="GAJ22277.1"/>
    </source>
</evidence>
<comment type="caution">
    <text evidence="1">The sequence shown here is derived from an EMBL/GenBank/DDBJ whole genome shotgun (WGS) entry which is preliminary data.</text>
</comment>
<feature type="non-terminal residue" evidence="1">
    <location>
        <position position="1"/>
    </location>
</feature>
<protein>
    <submittedName>
        <fullName evidence="1">Uncharacterized protein</fullName>
    </submittedName>
</protein>
<gene>
    <name evidence="1" type="ORF">S12H4_55627</name>
</gene>
<sequence length="48" mass="5390">AEGKYHGEHETAVRNYKLHGQSMADVGWRCWNCGHEWGFEVPEGGDAS</sequence>
<proteinExistence type="predicted"/>
<name>X1VQ30_9ZZZZ</name>
<dbReference type="AlphaFoldDB" id="X1VQ30"/>
<organism evidence="1">
    <name type="scientific">marine sediment metagenome</name>
    <dbReference type="NCBI Taxonomy" id="412755"/>
    <lineage>
        <taxon>unclassified sequences</taxon>
        <taxon>metagenomes</taxon>
        <taxon>ecological metagenomes</taxon>
    </lineage>
</organism>
<dbReference type="EMBL" id="BARW01035704">
    <property type="protein sequence ID" value="GAJ22277.1"/>
    <property type="molecule type" value="Genomic_DNA"/>
</dbReference>